<dbReference type="SUPFAM" id="SSF51182">
    <property type="entry name" value="RmlC-like cupins"/>
    <property type="match status" value="1"/>
</dbReference>
<sequence>MNPNDKEFSVPAEIRIIRAAGTESPLSPGMAQRTSAGLGIRHSELNASGYLDGKKLRTIQAWLPPDDLGAAPSHDEVDLNDALAEGTLVPVVSGTPGLAPLSIRTTGATK</sequence>
<dbReference type="InterPro" id="IPR014710">
    <property type="entry name" value="RmlC-like_jellyroll"/>
</dbReference>
<accession>A0ABS4U9C3</accession>
<evidence type="ECO:0000313" key="1">
    <source>
        <dbReference type="EMBL" id="MBP2333127.1"/>
    </source>
</evidence>
<dbReference type="Gene3D" id="2.60.120.10">
    <property type="entry name" value="Jelly Rolls"/>
    <property type="match status" value="1"/>
</dbReference>
<dbReference type="EMBL" id="JAGINY010000001">
    <property type="protein sequence ID" value="MBP2333127.1"/>
    <property type="molecule type" value="Genomic_DNA"/>
</dbReference>
<dbReference type="InterPro" id="IPR011051">
    <property type="entry name" value="RmlC_Cupin_sf"/>
</dbReference>
<organism evidence="1 2">
    <name type="scientific">Corynebacterium freneyi</name>
    <dbReference type="NCBI Taxonomy" id="134034"/>
    <lineage>
        <taxon>Bacteria</taxon>
        <taxon>Bacillati</taxon>
        <taxon>Actinomycetota</taxon>
        <taxon>Actinomycetes</taxon>
        <taxon>Mycobacteriales</taxon>
        <taxon>Corynebacteriaceae</taxon>
        <taxon>Corynebacterium</taxon>
    </lineage>
</organism>
<comment type="caution">
    <text evidence="1">The sequence shown here is derived from an EMBL/GenBank/DDBJ whole genome shotgun (WGS) entry which is preliminary data.</text>
</comment>
<keyword evidence="2" id="KW-1185">Reference proteome</keyword>
<evidence type="ECO:0000313" key="2">
    <source>
        <dbReference type="Proteomes" id="UP001519305"/>
    </source>
</evidence>
<gene>
    <name evidence="1" type="ORF">JOF33_001826</name>
</gene>
<reference evidence="1 2" key="1">
    <citation type="submission" date="2021-03" db="EMBL/GenBank/DDBJ databases">
        <title>Sequencing the genomes of 1000 actinobacteria strains.</title>
        <authorList>
            <person name="Klenk H.-P."/>
        </authorList>
    </citation>
    <scope>NUCLEOTIDE SEQUENCE [LARGE SCALE GENOMIC DNA]</scope>
    <source>
        <strain evidence="1 2">DSM 44506</strain>
    </source>
</reference>
<dbReference type="Proteomes" id="UP001519305">
    <property type="component" value="Unassembled WGS sequence"/>
</dbReference>
<proteinExistence type="predicted"/>
<protein>
    <submittedName>
        <fullName evidence="1">Redox-sensitive bicupin YhaK (Pirin superfamily)</fullName>
    </submittedName>
</protein>
<name>A0ABS4U9C3_9CORY</name>
<dbReference type="RefSeq" id="WP_070521100.1">
    <property type="nucleotide sequence ID" value="NZ_CP047357.1"/>
</dbReference>